<feature type="transmembrane region" description="Helical" evidence="1">
    <location>
        <begin position="204"/>
        <end position="224"/>
    </location>
</feature>
<protein>
    <submittedName>
        <fullName evidence="2">DUF4271 domain-containing protein</fullName>
    </submittedName>
</protein>
<name>A0A6N9NGL1_9FLAO</name>
<evidence type="ECO:0000313" key="2">
    <source>
        <dbReference type="EMBL" id="NBG64671.1"/>
    </source>
</evidence>
<evidence type="ECO:0000256" key="1">
    <source>
        <dbReference type="SAM" id="Phobius"/>
    </source>
</evidence>
<dbReference type="Proteomes" id="UP000470771">
    <property type="component" value="Unassembled WGS sequence"/>
</dbReference>
<keyword evidence="1" id="KW-0472">Membrane</keyword>
<comment type="caution">
    <text evidence="2">The sequence shown here is derived from an EMBL/GenBank/DDBJ whole genome shotgun (WGS) entry which is preliminary data.</text>
</comment>
<feature type="transmembrane region" description="Helical" evidence="1">
    <location>
        <begin position="122"/>
        <end position="140"/>
    </location>
</feature>
<dbReference type="EMBL" id="WWNE01000003">
    <property type="protein sequence ID" value="NBG64671.1"/>
    <property type="molecule type" value="Genomic_DNA"/>
</dbReference>
<organism evidence="2 3">
    <name type="scientific">Acidiluteibacter ferrifornacis</name>
    <dbReference type="NCBI Taxonomy" id="2692424"/>
    <lineage>
        <taxon>Bacteria</taxon>
        <taxon>Pseudomonadati</taxon>
        <taxon>Bacteroidota</taxon>
        <taxon>Flavobacteriia</taxon>
        <taxon>Flavobacteriales</taxon>
        <taxon>Cryomorphaceae</taxon>
        <taxon>Acidiluteibacter</taxon>
    </lineage>
</organism>
<accession>A0A6N9NGL1</accession>
<proteinExistence type="predicted"/>
<evidence type="ECO:0000313" key="3">
    <source>
        <dbReference type="Proteomes" id="UP000470771"/>
    </source>
</evidence>
<dbReference type="RefSeq" id="WP_160631067.1">
    <property type="nucleotide sequence ID" value="NZ_WWNE01000003.1"/>
</dbReference>
<keyword evidence="1" id="KW-1133">Transmembrane helix</keyword>
<dbReference type="Pfam" id="PF14093">
    <property type="entry name" value="DUF4271"/>
    <property type="match status" value="1"/>
</dbReference>
<feature type="transmembrane region" description="Helical" evidence="1">
    <location>
        <begin position="245"/>
        <end position="266"/>
    </location>
</feature>
<sequence length="328" mass="37158">MIPQQLIDTNNVAVPFVTPPTVDDSVINTETKKDSVKKPSKKTTKKAISQPAKPIESEAISSIFSNTTTSLSLDSINNQPINKYKEFNLDSINTLMNFSSGSTEYQSYKVGKRYEKPAYIDFQLYILLFAVSLIGFTRAFNRKRFNEYLISFISRNGSIQITRNEKVYTHRANLLLLLAYVSITSLLILQIIELVEINYGWGAFQLYLLIAFGVILTYGIKILIHKTLSLILGYKQAAEEFIFNIILYNLASLFLLLPCLLLSSYGPTQYQVQALSVSSIIILISMAIRLIRGVQIGISHQINFVYLFLYLCTLEILPLIIVSKLLFF</sequence>
<feature type="transmembrane region" description="Helical" evidence="1">
    <location>
        <begin position="172"/>
        <end position="192"/>
    </location>
</feature>
<gene>
    <name evidence="2" type="ORF">GQN54_00990</name>
</gene>
<dbReference type="AlphaFoldDB" id="A0A6N9NGL1"/>
<reference evidence="2 3" key="1">
    <citation type="submission" date="2019-12" db="EMBL/GenBank/DDBJ databases">
        <authorList>
            <person name="Zhao J."/>
        </authorList>
    </citation>
    <scope>NUCLEOTIDE SEQUENCE [LARGE SCALE GENOMIC DNA]</scope>
    <source>
        <strain evidence="2 3">S-15</strain>
    </source>
</reference>
<dbReference type="InterPro" id="IPR025367">
    <property type="entry name" value="DUF4271"/>
</dbReference>
<feature type="transmembrane region" description="Helical" evidence="1">
    <location>
        <begin position="272"/>
        <end position="291"/>
    </location>
</feature>
<keyword evidence="3" id="KW-1185">Reference proteome</keyword>
<feature type="transmembrane region" description="Helical" evidence="1">
    <location>
        <begin position="303"/>
        <end position="327"/>
    </location>
</feature>
<keyword evidence="1" id="KW-0812">Transmembrane</keyword>